<dbReference type="EMBL" id="JARHUD010000001">
    <property type="protein sequence ID" value="MDF2094358.1"/>
    <property type="molecule type" value="Genomic_DNA"/>
</dbReference>
<protein>
    <recommendedName>
        <fullName evidence="3">Glycosyltransferase family 1 protein</fullName>
    </recommendedName>
</protein>
<organism evidence="1 2">
    <name type="scientific">Aquibaculum arenosum</name>
    <dbReference type="NCBI Taxonomy" id="3032591"/>
    <lineage>
        <taxon>Bacteria</taxon>
        <taxon>Pseudomonadati</taxon>
        <taxon>Pseudomonadota</taxon>
        <taxon>Alphaproteobacteria</taxon>
        <taxon>Rhodospirillales</taxon>
        <taxon>Rhodovibrionaceae</taxon>
        <taxon>Aquibaculum</taxon>
    </lineage>
</organism>
<dbReference type="InterPro" id="IPR038578">
    <property type="entry name" value="GT29-like_sf"/>
</dbReference>
<accession>A0ABT5YHG8</accession>
<keyword evidence="2" id="KW-1185">Reference proteome</keyword>
<name>A0ABT5YHG8_9PROT</name>
<sequence>MTALLLLGSKPEPLLPPAESWRGLACANASGRSARDLALPDPDFTVISAIVTSGRKPANDLAVANLAGLHTGALYYLPRPVAGGTALKRAFFPLKVWRCQPWFFRRRLRAAGYRWERFHNPGYAWYLEELRRLTRNDEAVMAAAARKQPSTGAFALVVALSLGRWDRVILSGFSFELTHAYAHNPSIEELGTTASKHGDTDIKVMRSLAEASGRVVTTETAVAESTGIAYL</sequence>
<dbReference type="RefSeq" id="WP_275818793.1">
    <property type="nucleotide sequence ID" value="NZ_JARHUD010000001.1"/>
</dbReference>
<gene>
    <name evidence="1" type="ORF">P2G67_00030</name>
</gene>
<evidence type="ECO:0000313" key="1">
    <source>
        <dbReference type="EMBL" id="MDF2094358.1"/>
    </source>
</evidence>
<dbReference type="Gene3D" id="3.90.1480.20">
    <property type="entry name" value="Glycosyl transferase family 29"/>
    <property type="match status" value="1"/>
</dbReference>
<proteinExistence type="predicted"/>
<comment type="caution">
    <text evidence="1">The sequence shown here is derived from an EMBL/GenBank/DDBJ whole genome shotgun (WGS) entry which is preliminary data.</text>
</comment>
<evidence type="ECO:0000313" key="2">
    <source>
        <dbReference type="Proteomes" id="UP001215503"/>
    </source>
</evidence>
<reference evidence="1 2" key="1">
    <citation type="submission" date="2023-03" db="EMBL/GenBank/DDBJ databases">
        <title>Fodinicurvata sp. CAU 1616 isolated from sea sendiment.</title>
        <authorList>
            <person name="Kim W."/>
        </authorList>
    </citation>
    <scope>NUCLEOTIDE SEQUENCE [LARGE SCALE GENOMIC DNA]</scope>
    <source>
        <strain evidence="1 2">CAU 1616</strain>
    </source>
</reference>
<dbReference type="Proteomes" id="UP001215503">
    <property type="component" value="Unassembled WGS sequence"/>
</dbReference>
<evidence type="ECO:0008006" key="3">
    <source>
        <dbReference type="Google" id="ProtNLM"/>
    </source>
</evidence>